<proteinExistence type="predicted"/>
<name>A0A6M3LPM7_9ZZZZ</name>
<dbReference type="AlphaFoldDB" id="A0A6M3LPM7"/>
<organism evidence="1">
    <name type="scientific">viral metagenome</name>
    <dbReference type="NCBI Taxonomy" id="1070528"/>
    <lineage>
        <taxon>unclassified sequences</taxon>
        <taxon>metagenomes</taxon>
        <taxon>organismal metagenomes</taxon>
    </lineage>
</organism>
<reference evidence="1" key="1">
    <citation type="submission" date="2020-03" db="EMBL/GenBank/DDBJ databases">
        <title>The deep terrestrial virosphere.</title>
        <authorList>
            <person name="Holmfeldt K."/>
            <person name="Nilsson E."/>
            <person name="Simone D."/>
            <person name="Lopez-Fernandez M."/>
            <person name="Wu X."/>
            <person name="de Brujin I."/>
            <person name="Lundin D."/>
            <person name="Andersson A."/>
            <person name="Bertilsson S."/>
            <person name="Dopson M."/>
        </authorList>
    </citation>
    <scope>NUCLEOTIDE SEQUENCE</scope>
    <source>
        <strain evidence="1">MM415B06482</strain>
    </source>
</reference>
<dbReference type="EMBL" id="MT143474">
    <property type="protein sequence ID" value="QJA97226.1"/>
    <property type="molecule type" value="Genomic_DNA"/>
</dbReference>
<gene>
    <name evidence="1" type="ORF">MM415B06482_0007</name>
</gene>
<evidence type="ECO:0000313" key="1">
    <source>
        <dbReference type="EMBL" id="QJA97226.1"/>
    </source>
</evidence>
<accession>A0A6M3LPM7</accession>
<protein>
    <submittedName>
        <fullName evidence="1">Uncharacterized protein</fullName>
    </submittedName>
</protein>
<sequence>MTSEVWGCRYCSGMGYEDFPSNRVPCRIEEHLGLAKSDHDLAKAYLDTVRRDAAVNEVCPYCRKTGNCEHYGGLGWSRDGATHHKVNGRWVRK</sequence>